<protein>
    <recommendedName>
        <fullName evidence="2">Helicase-associated domain-containing protein</fullName>
    </recommendedName>
</protein>
<evidence type="ECO:0000313" key="4">
    <source>
        <dbReference type="Proteomes" id="UP000266841"/>
    </source>
</evidence>
<gene>
    <name evidence="3" type="ORF">THAOC_33510</name>
</gene>
<dbReference type="PANTHER" id="PTHR33418">
    <property type="entry name" value="HELICASE-ASSOCIATED"/>
    <property type="match status" value="1"/>
</dbReference>
<feature type="domain" description="Helicase-associated" evidence="2">
    <location>
        <begin position="206"/>
        <end position="260"/>
    </location>
</feature>
<proteinExistence type="predicted"/>
<dbReference type="eggNOG" id="ENOG502S8XU">
    <property type="taxonomic scope" value="Eukaryota"/>
</dbReference>
<feature type="region of interest" description="Disordered" evidence="1">
    <location>
        <begin position="18"/>
        <end position="75"/>
    </location>
</feature>
<organism evidence="3 4">
    <name type="scientific">Thalassiosira oceanica</name>
    <name type="common">Marine diatom</name>
    <dbReference type="NCBI Taxonomy" id="159749"/>
    <lineage>
        <taxon>Eukaryota</taxon>
        <taxon>Sar</taxon>
        <taxon>Stramenopiles</taxon>
        <taxon>Ochrophyta</taxon>
        <taxon>Bacillariophyta</taxon>
        <taxon>Coscinodiscophyceae</taxon>
        <taxon>Thalassiosirophycidae</taxon>
        <taxon>Thalassiosirales</taxon>
        <taxon>Thalassiosiraceae</taxon>
        <taxon>Thalassiosira</taxon>
    </lineage>
</organism>
<feature type="compositionally biased region" description="Polar residues" evidence="1">
    <location>
        <begin position="58"/>
        <end position="71"/>
    </location>
</feature>
<dbReference type="OrthoDB" id="42040at2759"/>
<dbReference type="Gene3D" id="6.10.140.530">
    <property type="match status" value="4"/>
</dbReference>
<dbReference type="Pfam" id="PF03457">
    <property type="entry name" value="HA"/>
    <property type="match status" value="4"/>
</dbReference>
<evidence type="ECO:0000259" key="2">
    <source>
        <dbReference type="Pfam" id="PF03457"/>
    </source>
</evidence>
<dbReference type="OMA" id="HSWERSF"/>
<feature type="domain" description="Helicase-associated" evidence="2">
    <location>
        <begin position="268"/>
        <end position="322"/>
    </location>
</feature>
<dbReference type="Proteomes" id="UP000266841">
    <property type="component" value="Unassembled WGS sequence"/>
</dbReference>
<dbReference type="PANTHER" id="PTHR33418:SF1">
    <property type="entry name" value="HELICASE-ASSOCIATED DOMAIN-CONTAINING PROTEIN"/>
    <property type="match status" value="1"/>
</dbReference>
<name>K0RM11_THAOC</name>
<accession>K0RM11</accession>
<dbReference type="EMBL" id="AGNL01046654">
    <property type="protein sequence ID" value="EJK47752.1"/>
    <property type="molecule type" value="Genomic_DNA"/>
</dbReference>
<evidence type="ECO:0000256" key="1">
    <source>
        <dbReference type="SAM" id="MobiDB-lite"/>
    </source>
</evidence>
<dbReference type="InterPro" id="IPR005114">
    <property type="entry name" value="Helicase_assoc"/>
</dbReference>
<evidence type="ECO:0000313" key="3">
    <source>
        <dbReference type="EMBL" id="EJK47752.1"/>
    </source>
</evidence>
<feature type="compositionally biased region" description="Basic and acidic residues" evidence="1">
    <location>
        <begin position="31"/>
        <end position="40"/>
    </location>
</feature>
<keyword evidence="4" id="KW-1185">Reference proteome</keyword>
<reference evidence="3 4" key="1">
    <citation type="journal article" date="2012" name="Genome Biol.">
        <title>Genome and low-iron response of an oceanic diatom adapted to chronic iron limitation.</title>
        <authorList>
            <person name="Lommer M."/>
            <person name="Specht M."/>
            <person name="Roy A.S."/>
            <person name="Kraemer L."/>
            <person name="Andreson R."/>
            <person name="Gutowska M.A."/>
            <person name="Wolf J."/>
            <person name="Bergner S.V."/>
            <person name="Schilhabel M.B."/>
            <person name="Klostermeier U.C."/>
            <person name="Beiko R.G."/>
            <person name="Rosenstiel P."/>
            <person name="Hippler M."/>
            <person name="Laroche J."/>
        </authorList>
    </citation>
    <scope>NUCLEOTIDE SEQUENCE [LARGE SCALE GENOMIC DNA]</scope>
    <source>
        <strain evidence="3 4">CCMP1005</strain>
    </source>
</reference>
<feature type="domain" description="Helicase-associated" evidence="2">
    <location>
        <begin position="143"/>
        <end position="199"/>
    </location>
</feature>
<comment type="caution">
    <text evidence="3">The sequence shown here is derived from an EMBL/GenBank/DDBJ whole genome shotgun (WGS) entry which is preliminary data.</text>
</comment>
<feature type="domain" description="Helicase-associated" evidence="2">
    <location>
        <begin position="74"/>
        <end position="133"/>
    </location>
</feature>
<sequence length="344" mass="40317">MRGLNPWKSEAWFGRFQFKEQQKSRGNASTHDTEEAKDAEEASLPWTPKMNGNREESGTISIQQDGKSPSTKSHREKWYTRYRELEAFKAEHGHCNVPQRQGALGKWVHNQRTERKNDKLSEKRVQKLDGLGFVWKPRSSPMTWDERLAELTRYKDAHGDCRVPRSHGPLCHWVKGQRAARKKDKLSEERIRKLDNLGFEWSNTCQWDERLDELTSYMEEHGNCDVPQGQGALGTWVHNQRQRKGNLTNERVQQLDNLGFNWGRISHGWDERLDDLIEYKAEHGHCNVPQGQGTLGIWVHNQRLRKRQLSEERLKKLDDLNFNWGKSSKCRGKKKTKRIEAENV</sequence>
<dbReference type="AlphaFoldDB" id="K0RM11"/>